<comment type="catalytic activity">
    <reaction evidence="7 8">
        <text>(R)-pantoate + beta-alanine + ATP = (R)-pantothenate + AMP + diphosphate + H(+)</text>
        <dbReference type="Rhea" id="RHEA:10912"/>
        <dbReference type="ChEBI" id="CHEBI:15378"/>
        <dbReference type="ChEBI" id="CHEBI:15980"/>
        <dbReference type="ChEBI" id="CHEBI:29032"/>
        <dbReference type="ChEBI" id="CHEBI:30616"/>
        <dbReference type="ChEBI" id="CHEBI:33019"/>
        <dbReference type="ChEBI" id="CHEBI:57966"/>
        <dbReference type="ChEBI" id="CHEBI:456215"/>
        <dbReference type="EC" id="6.3.2.1"/>
    </reaction>
</comment>
<keyword evidence="4 8" id="KW-0566">Pantothenate biosynthesis</keyword>
<evidence type="ECO:0000256" key="5">
    <source>
        <dbReference type="ARBA" id="ARBA00022741"/>
    </source>
</evidence>
<comment type="function">
    <text evidence="8">Catalyzes the condensation of pantoate with beta-alanine in an ATP-dependent reaction via a pantoyl-adenylate intermediate.</text>
</comment>
<evidence type="ECO:0000256" key="6">
    <source>
        <dbReference type="ARBA" id="ARBA00022840"/>
    </source>
</evidence>
<dbReference type="GO" id="GO:0004592">
    <property type="term" value="F:pantoate-beta-alanine ligase activity"/>
    <property type="evidence" value="ECO:0007669"/>
    <property type="project" value="UniProtKB-UniRule"/>
</dbReference>
<dbReference type="InterPro" id="IPR042176">
    <property type="entry name" value="Pantoate_ligase_C"/>
</dbReference>
<comment type="subunit">
    <text evidence="8">Homodimer.</text>
</comment>
<dbReference type="PANTHER" id="PTHR21299">
    <property type="entry name" value="CYTIDYLATE KINASE/PANTOATE-BETA-ALANINE LIGASE"/>
    <property type="match status" value="1"/>
</dbReference>
<evidence type="ECO:0000313" key="9">
    <source>
        <dbReference type="EMBL" id="ADW17235.1"/>
    </source>
</evidence>
<dbReference type="KEGG" id="dpr:Despr_1063"/>
<dbReference type="HAMAP" id="MF_00158">
    <property type="entry name" value="PanC"/>
    <property type="match status" value="1"/>
</dbReference>
<organism evidence="9 10">
    <name type="scientific">Desulfobulbus propionicus (strain ATCC 33891 / DSM 2032 / VKM B-1956 / 1pr3)</name>
    <dbReference type="NCBI Taxonomy" id="577650"/>
    <lineage>
        <taxon>Bacteria</taxon>
        <taxon>Pseudomonadati</taxon>
        <taxon>Thermodesulfobacteriota</taxon>
        <taxon>Desulfobulbia</taxon>
        <taxon>Desulfobulbales</taxon>
        <taxon>Desulfobulbaceae</taxon>
        <taxon>Desulfobulbus</taxon>
    </lineage>
</organism>
<dbReference type="GO" id="GO:0015940">
    <property type="term" value="P:pantothenate biosynthetic process"/>
    <property type="evidence" value="ECO:0007669"/>
    <property type="project" value="UniProtKB-UniRule"/>
</dbReference>
<dbReference type="CDD" id="cd00560">
    <property type="entry name" value="PanC"/>
    <property type="match status" value="1"/>
</dbReference>
<feature type="binding site" evidence="8">
    <location>
        <position position="61"/>
    </location>
    <ligand>
        <name>beta-alanine</name>
        <dbReference type="ChEBI" id="CHEBI:57966"/>
    </ligand>
</feature>
<comment type="subcellular location">
    <subcellularLocation>
        <location evidence="8">Cytoplasm</location>
    </subcellularLocation>
</comment>
<dbReference type="EC" id="6.3.2.1" evidence="8"/>
<feature type="binding site" evidence="8">
    <location>
        <position position="61"/>
    </location>
    <ligand>
        <name>(R)-pantoate</name>
        <dbReference type="ChEBI" id="CHEBI:15980"/>
    </ligand>
</feature>
<evidence type="ECO:0000256" key="4">
    <source>
        <dbReference type="ARBA" id="ARBA00022655"/>
    </source>
</evidence>
<dbReference type="Proteomes" id="UP000006365">
    <property type="component" value="Chromosome"/>
</dbReference>
<name>A0A7U3YKU4_DESPD</name>
<dbReference type="SUPFAM" id="SSF52374">
    <property type="entry name" value="Nucleotidylyl transferase"/>
    <property type="match status" value="1"/>
</dbReference>
<accession>A0A7U3YKU4</accession>
<keyword evidence="3 8" id="KW-0436">Ligase</keyword>
<evidence type="ECO:0000256" key="8">
    <source>
        <dbReference type="HAMAP-Rule" id="MF_00158"/>
    </source>
</evidence>
<evidence type="ECO:0000256" key="1">
    <source>
        <dbReference type="ARBA" id="ARBA00004990"/>
    </source>
</evidence>
<dbReference type="InterPro" id="IPR014729">
    <property type="entry name" value="Rossmann-like_a/b/a_fold"/>
</dbReference>
<dbReference type="AlphaFoldDB" id="A0A7U3YKU4"/>
<sequence length="289" mass="31968">MDIINTPQEMYAWSRDRAISGKCVGLVPTMGYFHEGHLSLMRRAGTLCDQVVVSLFVNPTQFGPNEDLDRYPRDFERDMDMVRQEKVAAVFAPTPQLMYPQGFQTEIRVKELATYLCGKSRPVHFAGVVTVVTKLLNIVQPEVAVFGEKDFQQLAIIRRLVADLNIPVRIVGHPIVREADGLAMSSRNANLDPANRAAALSLSTALELARAQAARGMRSVAELAPLLERHIHSFAGNVIDYVSFVDCDTLEPMSEINERTVLALAVHVAGKTGQVRLIDNGYLLPRAEG</sequence>
<comment type="miscellaneous">
    <text evidence="8">The reaction proceeds by a bi uni uni bi ping pong mechanism.</text>
</comment>
<dbReference type="EMBL" id="CP002364">
    <property type="protein sequence ID" value="ADW17235.1"/>
    <property type="molecule type" value="Genomic_DNA"/>
</dbReference>
<feature type="binding site" evidence="8">
    <location>
        <begin position="147"/>
        <end position="150"/>
    </location>
    <ligand>
        <name>ATP</name>
        <dbReference type="ChEBI" id="CHEBI:30616"/>
    </ligand>
</feature>
<feature type="active site" description="Proton donor" evidence="8">
    <location>
        <position position="37"/>
    </location>
</feature>
<dbReference type="InterPro" id="IPR004821">
    <property type="entry name" value="Cyt_trans-like"/>
</dbReference>
<gene>
    <name evidence="8" type="primary">panC</name>
    <name evidence="9" type="ordered locus">Despr_1063</name>
</gene>
<evidence type="ECO:0000256" key="7">
    <source>
        <dbReference type="ARBA" id="ARBA00048258"/>
    </source>
</evidence>
<keyword evidence="8" id="KW-0963">Cytoplasm</keyword>
<dbReference type="GO" id="GO:0005524">
    <property type="term" value="F:ATP binding"/>
    <property type="evidence" value="ECO:0007669"/>
    <property type="project" value="UniProtKB-KW"/>
</dbReference>
<comment type="similarity">
    <text evidence="2 8">Belongs to the pantothenate synthetase family.</text>
</comment>
<comment type="pathway">
    <text evidence="1 8">Cofactor biosynthesis; (R)-pantothenate biosynthesis; (R)-pantothenate from (R)-pantoate and beta-alanine: step 1/1.</text>
</comment>
<dbReference type="RefSeq" id="WP_015723778.1">
    <property type="nucleotide sequence ID" value="NC_014972.1"/>
</dbReference>
<dbReference type="Gene3D" id="3.30.1300.10">
    <property type="entry name" value="Pantoate-beta-alanine ligase, C-terminal domain"/>
    <property type="match status" value="1"/>
</dbReference>
<proteinExistence type="inferred from homology"/>
<dbReference type="InterPro" id="IPR003721">
    <property type="entry name" value="Pantoate_ligase"/>
</dbReference>
<dbReference type="NCBIfam" id="TIGR00018">
    <property type="entry name" value="panC"/>
    <property type="match status" value="1"/>
</dbReference>
<evidence type="ECO:0000256" key="2">
    <source>
        <dbReference type="ARBA" id="ARBA00009256"/>
    </source>
</evidence>
<dbReference type="Gene3D" id="3.40.50.620">
    <property type="entry name" value="HUPs"/>
    <property type="match status" value="1"/>
</dbReference>
<feature type="binding site" evidence="8">
    <location>
        <position position="153"/>
    </location>
    <ligand>
        <name>(R)-pantoate</name>
        <dbReference type="ChEBI" id="CHEBI:15980"/>
    </ligand>
</feature>
<dbReference type="FunFam" id="3.40.50.620:FF:000013">
    <property type="entry name" value="Pantothenate synthetase"/>
    <property type="match status" value="1"/>
</dbReference>
<dbReference type="PANTHER" id="PTHR21299:SF1">
    <property type="entry name" value="PANTOATE--BETA-ALANINE LIGASE"/>
    <property type="match status" value="1"/>
</dbReference>
<keyword evidence="10" id="KW-1185">Reference proteome</keyword>
<keyword evidence="5 8" id="KW-0547">Nucleotide-binding</keyword>
<dbReference type="NCBIfam" id="TIGR00125">
    <property type="entry name" value="cyt_tran_rel"/>
    <property type="match status" value="1"/>
</dbReference>
<dbReference type="GO" id="GO:0005829">
    <property type="term" value="C:cytosol"/>
    <property type="evidence" value="ECO:0007669"/>
    <property type="project" value="TreeGrafter"/>
</dbReference>
<dbReference type="Pfam" id="PF02569">
    <property type="entry name" value="Pantoate_ligase"/>
    <property type="match status" value="1"/>
</dbReference>
<evidence type="ECO:0000313" key="10">
    <source>
        <dbReference type="Proteomes" id="UP000006365"/>
    </source>
</evidence>
<evidence type="ECO:0000256" key="3">
    <source>
        <dbReference type="ARBA" id="ARBA00022598"/>
    </source>
</evidence>
<reference evidence="9 10" key="1">
    <citation type="journal article" date="2011" name="Stand. Genomic Sci.">
        <title>Complete genome sequence of Desulfobulbus propionicus type strain (1pr3).</title>
        <authorList>
            <person name="Pagani I."/>
            <person name="Lapidus A."/>
            <person name="Nolan M."/>
            <person name="Lucas S."/>
            <person name="Hammon N."/>
            <person name="Deshpande S."/>
            <person name="Cheng J.F."/>
            <person name="Chertkov O."/>
            <person name="Davenport K."/>
            <person name="Tapia R."/>
            <person name="Han C."/>
            <person name="Goodwin L."/>
            <person name="Pitluck S."/>
            <person name="Liolios K."/>
            <person name="Mavromatis K."/>
            <person name="Ivanova N."/>
            <person name="Mikhailova N."/>
            <person name="Pati A."/>
            <person name="Chen A."/>
            <person name="Palaniappan K."/>
            <person name="Land M."/>
            <person name="Hauser L."/>
            <person name="Chang Y.J."/>
            <person name="Jeffries C.D."/>
            <person name="Detter J.C."/>
            <person name="Brambilla E."/>
            <person name="Kannan K.P."/>
            <person name="Djao O.D."/>
            <person name="Rohde M."/>
            <person name="Pukall R."/>
            <person name="Spring S."/>
            <person name="Goker M."/>
            <person name="Sikorski J."/>
            <person name="Woyke T."/>
            <person name="Bristow J."/>
            <person name="Eisen J.A."/>
            <person name="Markowitz V."/>
            <person name="Hugenholtz P."/>
            <person name="Kyrpides N.C."/>
            <person name="Klenk H.P."/>
        </authorList>
    </citation>
    <scope>NUCLEOTIDE SEQUENCE [LARGE SCALE GENOMIC DNA]</scope>
    <source>
        <strain evidence="10">ATCC 33891 / DSM 2032 / 1pr3</strain>
    </source>
</reference>
<dbReference type="UniPathway" id="UPA00028">
    <property type="reaction ID" value="UER00005"/>
</dbReference>
<protein>
    <recommendedName>
        <fullName evidence="8">Pantothenate synthetase</fullName>
        <shortName evidence="8">PS</shortName>
        <ecNumber evidence="8">6.3.2.1</ecNumber>
    </recommendedName>
    <alternativeName>
        <fullName evidence="8">Pantoate--beta-alanine ligase</fullName>
    </alternativeName>
    <alternativeName>
        <fullName evidence="8">Pantoate-activating enzyme</fullName>
    </alternativeName>
</protein>
<feature type="binding site" evidence="8">
    <location>
        <begin position="184"/>
        <end position="187"/>
    </location>
    <ligand>
        <name>ATP</name>
        <dbReference type="ChEBI" id="CHEBI:30616"/>
    </ligand>
</feature>
<keyword evidence="6 8" id="KW-0067">ATP-binding</keyword>
<feature type="binding site" evidence="8">
    <location>
        <position position="176"/>
    </location>
    <ligand>
        <name>ATP</name>
        <dbReference type="ChEBI" id="CHEBI:30616"/>
    </ligand>
</feature>
<feature type="binding site" evidence="8">
    <location>
        <begin position="30"/>
        <end position="37"/>
    </location>
    <ligand>
        <name>ATP</name>
        <dbReference type="ChEBI" id="CHEBI:30616"/>
    </ligand>
</feature>